<dbReference type="InterPro" id="IPR035986">
    <property type="entry name" value="PKD_dom_sf"/>
</dbReference>
<dbReference type="KEGG" id="mok:Metok_1238"/>
<dbReference type="Gene3D" id="2.60.40.680">
    <property type="match status" value="1"/>
</dbReference>
<evidence type="ECO:0000313" key="4">
    <source>
        <dbReference type="Proteomes" id="UP000009296"/>
    </source>
</evidence>
<dbReference type="Pfam" id="PF18911">
    <property type="entry name" value="PKD_4"/>
    <property type="match status" value="1"/>
</dbReference>
<keyword evidence="1" id="KW-1133">Transmembrane helix</keyword>
<dbReference type="RefSeq" id="WP_013867389.1">
    <property type="nucleotide sequence ID" value="NC_015636.1"/>
</dbReference>
<keyword evidence="4" id="KW-1185">Reference proteome</keyword>
<dbReference type="InterPro" id="IPR022409">
    <property type="entry name" value="PKD/Chitinase_dom"/>
</dbReference>
<keyword evidence="1" id="KW-0812">Transmembrane</keyword>
<reference evidence="3" key="1">
    <citation type="submission" date="2011-05" db="EMBL/GenBank/DDBJ databases">
        <title>Complete sequence of chromosome of Methanothermococcus okinawensis IH1.</title>
        <authorList>
            <consortium name="US DOE Joint Genome Institute"/>
            <person name="Lucas S."/>
            <person name="Han J."/>
            <person name="Lapidus A."/>
            <person name="Cheng J.-F."/>
            <person name="Goodwin L."/>
            <person name="Pitluck S."/>
            <person name="Peters L."/>
            <person name="Mikhailova N."/>
            <person name="Held B."/>
            <person name="Han C."/>
            <person name="Tapia R."/>
            <person name="Land M."/>
            <person name="Hauser L."/>
            <person name="Kyrpides N."/>
            <person name="Ivanova N."/>
            <person name="Pagani I."/>
            <person name="Sieprawska-Lupa M."/>
            <person name="Takai K."/>
            <person name="Miyazaki J."/>
            <person name="Whitman W."/>
            <person name="Woyke T."/>
        </authorList>
    </citation>
    <scope>NUCLEOTIDE SEQUENCE</scope>
    <source>
        <strain evidence="3">IH1</strain>
    </source>
</reference>
<dbReference type="AlphaFoldDB" id="F8AJM0"/>
<evidence type="ECO:0000313" key="3">
    <source>
        <dbReference type="EMBL" id="AEH07206.1"/>
    </source>
</evidence>
<dbReference type="InterPro" id="IPR000601">
    <property type="entry name" value="PKD_dom"/>
</dbReference>
<gene>
    <name evidence="3" type="ordered locus">Metok_1238</name>
</gene>
<dbReference type="Gene3D" id="2.60.40.10">
    <property type="entry name" value="Immunoglobulins"/>
    <property type="match status" value="1"/>
</dbReference>
<accession>F8AJM0</accession>
<dbReference type="CDD" id="cd08547">
    <property type="entry name" value="Type_II_cohesin"/>
    <property type="match status" value="1"/>
</dbReference>
<dbReference type="eggNOG" id="arCOG09552">
    <property type="taxonomic scope" value="Archaea"/>
</dbReference>
<dbReference type="GO" id="GO:0030246">
    <property type="term" value="F:carbohydrate binding"/>
    <property type="evidence" value="ECO:0007669"/>
    <property type="project" value="InterPro"/>
</dbReference>
<evidence type="ECO:0000259" key="2">
    <source>
        <dbReference type="PROSITE" id="PS50093"/>
    </source>
</evidence>
<dbReference type="InterPro" id="IPR013783">
    <property type="entry name" value="Ig-like_fold"/>
</dbReference>
<dbReference type="PROSITE" id="PS50093">
    <property type="entry name" value="PKD"/>
    <property type="match status" value="1"/>
</dbReference>
<dbReference type="InterPro" id="IPR008965">
    <property type="entry name" value="CBM2/CBM3_carb-bd_dom_sf"/>
</dbReference>
<dbReference type="SUPFAM" id="SSF49299">
    <property type="entry name" value="PKD domain"/>
    <property type="match status" value="1"/>
</dbReference>
<keyword evidence="1" id="KW-0472">Membrane</keyword>
<protein>
    <submittedName>
        <fullName evidence="3">PKD domain containing protein</fullName>
    </submittedName>
</protein>
<dbReference type="STRING" id="647113.Metok_1238"/>
<proteinExistence type="predicted"/>
<evidence type="ECO:0000256" key="1">
    <source>
        <dbReference type="SAM" id="Phobius"/>
    </source>
</evidence>
<feature type="transmembrane region" description="Helical" evidence="1">
    <location>
        <begin position="669"/>
        <end position="689"/>
    </location>
</feature>
<dbReference type="GeneID" id="10773394"/>
<sequence length="692" mass="78918">MKYAIILFLSFFILISGVFGENVSVELTPNNISANVGDTINLDLVVKNIPSDKKCAGFETKIHYNTNLLNLTNIVLSNTSNTASLKTVDISKGKISLIWFNNPPYGNFTIATLSFKALKDGNDSVDLTQTSVSDANGVNYDITLKNSNITINPLNQTLGIIALKDFELNKNIDAVLSITGAKTPIKNISGIISFKNITIENNPTLIDIFCNNFSYVKHNNNISFFIIPNEKDENKTIFNLLKIPINVNDTNYNISVDLMINGEQIKNITIKTEEKHENISEYKGLAFYVDSGHNEKTNITFGHSKEIKLKVFNIDKNLTNISGYIFINNSLFDVSDYGIPEYSDIYNTINTSNITLNNNYLYLNISLINGTNGTFSILKFKISPKVDKNISSTIYLKNLSVYANNTKINLTVKNLTIDIVKRKTNHPPKLKMAYNIFNNNEVHFYALSYDEDNDDLKYIWNFGDGQNSTDENPIHRYSNYSTYKIKCTVKDPLNGTDEVVTIIELKKYYVVNYSFSKDSFLSDDNKNKTVYLNMTLRNPLTHNVNGYINFLDYKDYTPLKTQYNITLKPNETKKLIIPINVSKSCNINWNVVYYPAIKNNGKYNVEMGYYQWNFEKKIEFTSKPQVKVNNYTKIIKLNNTKVVLKVNKVKTVKNYVINKTITSSDNYMAPYYSFVSLFGFMIGLILIRFKIK</sequence>
<dbReference type="SMART" id="SM00089">
    <property type="entry name" value="PKD"/>
    <property type="match status" value="1"/>
</dbReference>
<organism evidence="3 4">
    <name type="scientific">Methanothermococcus okinawensis (strain DSM 14208 / JCM 11175 / IH1)</name>
    <dbReference type="NCBI Taxonomy" id="647113"/>
    <lineage>
        <taxon>Archaea</taxon>
        <taxon>Methanobacteriati</taxon>
        <taxon>Methanobacteriota</taxon>
        <taxon>Methanomada group</taxon>
        <taxon>Methanococci</taxon>
        <taxon>Methanococcales</taxon>
        <taxon>Methanococcaceae</taxon>
        <taxon>Methanothermococcus</taxon>
    </lineage>
</organism>
<dbReference type="EMBL" id="CP002792">
    <property type="protein sequence ID" value="AEH07206.1"/>
    <property type="molecule type" value="Genomic_DNA"/>
</dbReference>
<feature type="domain" description="PKD" evidence="2">
    <location>
        <begin position="447"/>
        <end position="496"/>
    </location>
</feature>
<name>F8AJM0_METOI</name>
<dbReference type="OrthoDB" id="103676at2157"/>
<dbReference type="Proteomes" id="UP000009296">
    <property type="component" value="Chromosome"/>
</dbReference>
<dbReference type="SUPFAM" id="SSF49384">
    <property type="entry name" value="Carbohydrate-binding domain"/>
    <property type="match status" value="1"/>
</dbReference>
<dbReference type="HOGENOM" id="CLU_398292_0_0_2"/>
<dbReference type="eggNOG" id="arCOG02546">
    <property type="taxonomic scope" value="Archaea"/>
</dbReference>
<dbReference type="CDD" id="cd00146">
    <property type="entry name" value="PKD"/>
    <property type="match status" value="1"/>
</dbReference>